<dbReference type="RefSeq" id="WP_049716209.1">
    <property type="nucleotide sequence ID" value="NZ_LFXA01000007.1"/>
</dbReference>
<organism evidence="2 3">
    <name type="scientific">Streptomyces caatingaensis</name>
    <dbReference type="NCBI Taxonomy" id="1678637"/>
    <lineage>
        <taxon>Bacteria</taxon>
        <taxon>Bacillati</taxon>
        <taxon>Actinomycetota</taxon>
        <taxon>Actinomycetes</taxon>
        <taxon>Kitasatosporales</taxon>
        <taxon>Streptomycetaceae</taxon>
        <taxon>Streptomyces</taxon>
    </lineage>
</organism>
<evidence type="ECO:0000313" key="2">
    <source>
        <dbReference type="EMBL" id="KNB52348.1"/>
    </source>
</evidence>
<gene>
    <name evidence="2" type="ORF">AC230_12525</name>
</gene>
<dbReference type="AlphaFoldDB" id="A0A0K9XGH7"/>
<dbReference type="PATRIC" id="fig|1678637.3.peg.2701"/>
<dbReference type="EMBL" id="LFXA01000007">
    <property type="protein sequence ID" value="KNB52348.1"/>
    <property type="molecule type" value="Genomic_DNA"/>
</dbReference>
<name>A0A0K9XGH7_9ACTN</name>
<evidence type="ECO:0000313" key="3">
    <source>
        <dbReference type="Proteomes" id="UP000037288"/>
    </source>
</evidence>
<keyword evidence="1" id="KW-0472">Membrane</keyword>
<comment type="caution">
    <text evidence="2">The sequence shown here is derived from an EMBL/GenBank/DDBJ whole genome shotgun (WGS) entry which is preliminary data.</text>
</comment>
<accession>A0A0K9XGH7</accession>
<sequence>MPRHHHTRDGVAALSVVVLVVLEAVALRVTPARDWPLVTVVLVAALAGAALVIALAGRRG</sequence>
<keyword evidence="1" id="KW-1133">Transmembrane helix</keyword>
<keyword evidence="1" id="KW-0812">Transmembrane</keyword>
<keyword evidence="3" id="KW-1185">Reference proteome</keyword>
<protein>
    <submittedName>
        <fullName evidence="2">Uncharacterized protein</fullName>
    </submittedName>
</protein>
<reference evidence="3" key="1">
    <citation type="submission" date="2015-07" db="EMBL/GenBank/DDBJ databases">
        <title>Draft genome sequence of Streptomyces sp. CMAA 1322, a bacterium isolated from Caatinga biome, from dry forest semiarid of Brazil.</title>
        <authorList>
            <person name="Santos S.N."/>
            <person name="Gacesa R."/>
            <person name="Taketani R.G."/>
            <person name="Long P.F."/>
            <person name="Melo I.S."/>
        </authorList>
    </citation>
    <scope>NUCLEOTIDE SEQUENCE [LARGE SCALE GENOMIC DNA]</scope>
    <source>
        <strain evidence="3">CMAA 1322</strain>
    </source>
</reference>
<dbReference type="Proteomes" id="UP000037288">
    <property type="component" value="Unassembled WGS sequence"/>
</dbReference>
<proteinExistence type="predicted"/>
<evidence type="ECO:0000256" key="1">
    <source>
        <dbReference type="SAM" id="Phobius"/>
    </source>
</evidence>
<feature type="transmembrane region" description="Helical" evidence="1">
    <location>
        <begin position="36"/>
        <end position="57"/>
    </location>
</feature>